<proteinExistence type="predicted"/>
<organism evidence="1 2">
    <name type="scientific">Paraburkholderia saeva</name>
    <dbReference type="NCBI Taxonomy" id="2777537"/>
    <lineage>
        <taxon>Bacteria</taxon>
        <taxon>Pseudomonadati</taxon>
        <taxon>Pseudomonadota</taxon>
        <taxon>Betaproteobacteria</taxon>
        <taxon>Burkholderiales</taxon>
        <taxon>Burkholderiaceae</taxon>
        <taxon>Paraburkholderia</taxon>
    </lineage>
</organism>
<evidence type="ECO:0000313" key="1">
    <source>
        <dbReference type="EMBL" id="CAG4915358.1"/>
    </source>
</evidence>
<protein>
    <submittedName>
        <fullName evidence="1">Uncharacterized protein</fullName>
    </submittedName>
</protein>
<name>A0A9N8S067_9BURK</name>
<gene>
    <name evidence="1" type="ORF">LMG31841_04469</name>
</gene>
<keyword evidence="2" id="KW-1185">Reference proteome</keyword>
<dbReference type="EMBL" id="CAJQZC010000009">
    <property type="protein sequence ID" value="CAG4915358.1"/>
    <property type="molecule type" value="Genomic_DNA"/>
</dbReference>
<accession>A0A9N8S067</accession>
<dbReference type="Proteomes" id="UP000789704">
    <property type="component" value="Unassembled WGS sequence"/>
</dbReference>
<reference evidence="1" key="1">
    <citation type="submission" date="2021-04" db="EMBL/GenBank/DDBJ databases">
        <authorList>
            <person name="Vanwijnsberghe S."/>
        </authorList>
    </citation>
    <scope>NUCLEOTIDE SEQUENCE</scope>
    <source>
        <strain evidence="1">LMG 31841</strain>
    </source>
</reference>
<evidence type="ECO:0000313" key="2">
    <source>
        <dbReference type="Proteomes" id="UP000789704"/>
    </source>
</evidence>
<comment type="caution">
    <text evidence="1">The sequence shown here is derived from an EMBL/GenBank/DDBJ whole genome shotgun (WGS) entry which is preliminary data.</text>
</comment>
<sequence>MAAEVYPGRCLLQQRGQAQRFFEKPEHTLPARIFKVMGDDIHKRAW</sequence>
<dbReference type="AlphaFoldDB" id="A0A9N8S067"/>